<keyword evidence="3" id="KW-1185">Reference proteome</keyword>
<reference evidence="2" key="1">
    <citation type="submission" date="2022-10" db="EMBL/GenBank/DDBJ databases">
        <title>The WGS of Solirubrobacter phytolaccae KCTC 29190.</title>
        <authorList>
            <person name="Jiang Z."/>
        </authorList>
    </citation>
    <scope>NUCLEOTIDE SEQUENCE</scope>
    <source>
        <strain evidence="2">KCTC 29190</strain>
    </source>
</reference>
<dbReference type="AlphaFoldDB" id="A0A9X3N5Z9"/>
<dbReference type="SUPFAM" id="SSF54427">
    <property type="entry name" value="NTF2-like"/>
    <property type="match status" value="1"/>
</dbReference>
<dbReference type="Proteomes" id="UP001147653">
    <property type="component" value="Unassembled WGS sequence"/>
</dbReference>
<name>A0A9X3N5Z9_9ACTN</name>
<dbReference type="RefSeq" id="WP_270024802.1">
    <property type="nucleotide sequence ID" value="NZ_JAPDDP010000013.1"/>
</dbReference>
<evidence type="ECO:0000313" key="3">
    <source>
        <dbReference type="Proteomes" id="UP001147653"/>
    </source>
</evidence>
<organism evidence="2 3">
    <name type="scientific">Solirubrobacter phytolaccae</name>
    <dbReference type="NCBI Taxonomy" id="1404360"/>
    <lineage>
        <taxon>Bacteria</taxon>
        <taxon>Bacillati</taxon>
        <taxon>Actinomycetota</taxon>
        <taxon>Thermoleophilia</taxon>
        <taxon>Solirubrobacterales</taxon>
        <taxon>Solirubrobacteraceae</taxon>
        <taxon>Solirubrobacter</taxon>
    </lineage>
</organism>
<dbReference type="Pfam" id="PF12680">
    <property type="entry name" value="SnoaL_2"/>
    <property type="match status" value="1"/>
</dbReference>
<gene>
    <name evidence="2" type="ORF">OJ997_09310</name>
</gene>
<dbReference type="Gene3D" id="3.10.450.50">
    <property type="match status" value="1"/>
</dbReference>
<proteinExistence type="predicted"/>
<dbReference type="EMBL" id="JAPDDP010000013">
    <property type="protein sequence ID" value="MDA0180490.1"/>
    <property type="molecule type" value="Genomic_DNA"/>
</dbReference>
<feature type="domain" description="SnoaL-like" evidence="1">
    <location>
        <begin position="15"/>
        <end position="121"/>
    </location>
</feature>
<comment type="caution">
    <text evidence="2">The sequence shown here is derived from an EMBL/GenBank/DDBJ whole genome shotgun (WGS) entry which is preliminary data.</text>
</comment>
<protein>
    <submittedName>
        <fullName evidence="2">Nuclear transport factor 2 family protein</fullName>
    </submittedName>
</protein>
<dbReference type="InterPro" id="IPR032710">
    <property type="entry name" value="NTF2-like_dom_sf"/>
</dbReference>
<sequence>MPTREVEQRAFLETYWRCLMVEHDWETFASIVHPDCVVHYPGNHFLSGDHVGREAVVRLYQNLTKLGPATGAFIGELHDTVHSDSHCCALVKYKIVVGPGMEIEGDAVGVFHLQDGQMTEYWLLERDQKMINDIFNMGGKALLAGGAKTNMALGAGTHPLALARTLRRVARIKRGKNKRML</sequence>
<dbReference type="CDD" id="cd00531">
    <property type="entry name" value="NTF2_like"/>
    <property type="match status" value="1"/>
</dbReference>
<evidence type="ECO:0000313" key="2">
    <source>
        <dbReference type="EMBL" id="MDA0180490.1"/>
    </source>
</evidence>
<evidence type="ECO:0000259" key="1">
    <source>
        <dbReference type="Pfam" id="PF12680"/>
    </source>
</evidence>
<accession>A0A9X3N5Z9</accession>
<dbReference type="InterPro" id="IPR037401">
    <property type="entry name" value="SnoaL-like"/>
</dbReference>